<evidence type="ECO:0000313" key="2">
    <source>
        <dbReference type="Proteomes" id="UP000053989"/>
    </source>
</evidence>
<sequence>MKVTSNQCLAWSMVWSELGTLGDVPVYVRKATPPRLPGYLAVTKMSQKVTVVTFYNFEIRSVH</sequence>
<reference evidence="2" key="2">
    <citation type="submission" date="2015-01" db="EMBL/GenBank/DDBJ databases">
        <title>Evolutionary Origins and Diversification of the Mycorrhizal Mutualists.</title>
        <authorList>
            <consortium name="DOE Joint Genome Institute"/>
            <consortium name="Mycorrhizal Genomics Consortium"/>
            <person name="Kohler A."/>
            <person name="Kuo A."/>
            <person name="Nagy L.G."/>
            <person name="Floudas D."/>
            <person name="Copeland A."/>
            <person name="Barry K.W."/>
            <person name="Cichocki N."/>
            <person name="Veneault-Fourrey C."/>
            <person name="LaButti K."/>
            <person name="Lindquist E.A."/>
            <person name="Lipzen A."/>
            <person name="Lundell T."/>
            <person name="Morin E."/>
            <person name="Murat C."/>
            <person name="Riley R."/>
            <person name="Ohm R."/>
            <person name="Sun H."/>
            <person name="Tunlid A."/>
            <person name="Henrissat B."/>
            <person name="Grigoriev I.V."/>
            <person name="Hibbett D.S."/>
            <person name="Martin F."/>
        </authorList>
    </citation>
    <scope>NUCLEOTIDE SEQUENCE [LARGE SCALE GENOMIC DNA]</scope>
    <source>
        <strain evidence="2">Foug A</strain>
    </source>
</reference>
<gene>
    <name evidence="1" type="ORF">SCLCIDRAFT_1224312</name>
</gene>
<dbReference type="EMBL" id="KN822248">
    <property type="protein sequence ID" value="KIM51615.1"/>
    <property type="molecule type" value="Genomic_DNA"/>
</dbReference>
<keyword evidence="2" id="KW-1185">Reference proteome</keyword>
<organism evidence="1 2">
    <name type="scientific">Scleroderma citrinum Foug A</name>
    <dbReference type="NCBI Taxonomy" id="1036808"/>
    <lineage>
        <taxon>Eukaryota</taxon>
        <taxon>Fungi</taxon>
        <taxon>Dikarya</taxon>
        <taxon>Basidiomycota</taxon>
        <taxon>Agaricomycotina</taxon>
        <taxon>Agaricomycetes</taxon>
        <taxon>Agaricomycetidae</taxon>
        <taxon>Boletales</taxon>
        <taxon>Sclerodermatineae</taxon>
        <taxon>Sclerodermataceae</taxon>
        <taxon>Scleroderma</taxon>
    </lineage>
</organism>
<evidence type="ECO:0000313" key="1">
    <source>
        <dbReference type="EMBL" id="KIM51615.1"/>
    </source>
</evidence>
<name>A0A0C3CSR5_9AGAM</name>
<reference evidence="1 2" key="1">
    <citation type="submission" date="2014-04" db="EMBL/GenBank/DDBJ databases">
        <authorList>
            <consortium name="DOE Joint Genome Institute"/>
            <person name="Kuo A."/>
            <person name="Kohler A."/>
            <person name="Nagy L.G."/>
            <person name="Floudas D."/>
            <person name="Copeland A."/>
            <person name="Barry K.W."/>
            <person name="Cichocki N."/>
            <person name="Veneault-Fourrey C."/>
            <person name="LaButti K."/>
            <person name="Lindquist E.A."/>
            <person name="Lipzen A."/>
            <person name="Lundell T."/>
            <person name="Morin E."/>
            <person name="Murat C."/>
            <person name="Sun H."/>
            <person name="Tunlid A."/>
            <person name="Henrissat B."/>
            <person name="Grigoriev I.V."/>
            <person name="Hibbett D.S."/>
            <person name="Martin F."/>
            <person name="Nordberg H.P."/>
            <person name="Cantor M.N."/>
            <person name="Hua S.X."/>
        </authorList>
    </citation>
    <scope>NUCLEOTIDE SEQUENCE [LARGE SCALE GENOMIC DNA]</scope>
    <source>
        <strain evidence="1 2">Foug A</strain>
    </source>
</reference>
<protein>
    <submittedName>
        <fullName evidence="1">Uncharacterized protein</fullName>
    </submittedName>
</protein>
<dbReference type="Proteomes" id="UP000053989">
    <property type="component" value="Unassembled WGS sequence"/>
</dbReference>
<proteinExistence type="predicted"/>
<dbReference type="InParanoid" id="A0A0C3CSR5"/>
<accession>A0A0C3CSR5</accession>
<dbReference type="HOGENOM" id="CLU_2887110_0_0_1"/>
<dbReference type="AlphaFoldDB" id="A0A0C3CSR5"/>